<dbReference type="EMBL" id="PDZR01000005">
    <property type="protein sequence ID" value="PNG26744.1"/>
    <property type="molecule type" value="Genomic_DNA"/>
</dbReference>
<evidence type="ECO:0000313" key="1">
    <source>
        <dbReference type="EMBL" id="PNG26744.1"/>
    </source>
</evidence>
<dbReference type="AlphaFoldDB" id="A0A2J7TIY9"/>
<dbReference type="Proteomes" id="UP000236286">
    <property type="component" value="Unassembled WGS sequence"/>
</dbReference>
<name>A0A2J7TIY9_METSI</name>
<reference evidence="1 2" key="1">
    <citation type="submission" date="2017-10" db="EMBL/GenBank/DDBJ databases">
        <title>Genome announcement of Methylocella silvestris TVC from permafrost.</title>
        <authorList>
            <person name="Wang J."/>
            <person name="Geng K."/>
            <person name="Ul-Haque F."/>
            <person name="Crombie A.T."/>
            <person name="Street L.E."/>
            <person name="Wookey P.A."/>
            <person name="Murrell J.C."/>
            <person name="Pratscher J."/>
        </authorList>
    </citation>
    <scope>NUCLEOTIDE SEQUENCE [LARGE SCALE GENOMIC DNA]</scope>
    <source>
        <strain evidence="1 2">TVC</strain>
    </source>
</reference>
<protein>
    <submittedName>
        <fullName evidence="1">Uncharacterized protein</fullName>
    </submittedName>
</protein>
<evidence type="ECO:0000313" key="2">
    <source>
        <dbReference type="Proteomes" id="UP000236286"/>
    </source>
</evidence>
<proteinExistence type="predicted"/>
<gene>
    <name evidence="1" type="ORF">CR492_07085</name>
</gene>
<organism evidence="1 2">
    <name type="scientific">Methylocella silvestris</name>
    <dbReference type="NCBI Taxonomy" id="199596"/>
    <lineage>
        <taxon>Bacteria</taxon>
        <taxon>Pseudomonadati</taxon>
        <taxon>Pseudomonadota</taxon>
        <taxon>Alphaproteobacteria</taxon>
        <taxon>Hyphomicrobiales</taxon>
        <taxon>Beijerinckiaceae</taxon>
        <taxon>Methylocella</taxon>
    </lineage>
</organism>
<accession>A0A2J7TIY9</accession>
<sequence>MALQPVAILAKFRGINLRSWSNRILELWDVYLGLAERLSFAGNGLTYFTHRVSGEDDDISTLTAALHKRKGNPYLVKLAAFA</sequence>
<comment type="caution">
    <text evidence="1">The sequence shown here is derived from an EMBL/GenBank/DDBJ whole genome shotgun (WGS) entry which is preliminary data.</text>
</comment>